<sequence length="72" mass="8048">MKCRLIFGMALCSGGATRRRGLPVVKHSQQVLIYSWDLTHEASDRSTDRPTDRRLTAIPPTSTVSCPAQRYS</sequence>
<dbReference type="Proteomes" id="UP000324222">
    <property type="component" value="Unassembled WGS sequence"/>
</dbReference>
<evidence type="ECO:0000313" key="3">
    <source>
        <dbReference type="Proteomes" id="UP000324222"/>
    </source>
</evidence>
<name>A0A5B7G2R2_PORTR</name>
<keyword evidence="3" id="KW-1185">Reference proteome</keyword>
<feature type="compositionally biased region" description="Polar residues" evidence="1">
    <location>
        <begin position="59"/>
        <end position="72"/>
    </location>
</feature>
<dbReference type="EMBL" id="VSRR010009712">
    <property type="protein sequence ID" value="MPC50754.1"/>
    <property type="molecule type" value="Genomic_DNA"/>
</dbReference>
<evidence type="ECO:0000256" key="1">
    <source>
        <dbReference type="SAM" id="MobiDB-lite"/>
    </source>
</evidence>
<proteinExistence type="predicted"/>
<gene>
    <name evidence="2" type="ORF">E2C01_044584</name>
</gene>
<organism evidence="2 3">
    <name type="scientific">Portunus trituberculatus</name>
    <name type="common">Swimming crab</name>
    <name type="synonym">Neptunus trituberculatus</name>
    <dbReference type="NCBI Taxonomy" id="210409"/>
    <lineage>
        <taxon>Eukaryota</taxon>
        <taxon>Metazoa</taxon>
        <taxon>Ecdysozoa</taxon>
        <taxon>Arthropoda</taxon>
        <taxon>Crustacea</taxon>
        <taxon>Multicrustacea</taxon>
        <taxon>Malacostraca</taxon>
        <taxon>Eumalacostraca</taxon>
        <taxon>Eucarida</taxon>
        <taxon>Decapoda</taxon>
        <taxon>Pleocyemata</taxon>
        <taxon>Brachyura</taxon>
        <taxon>Eubrachyura</taxon>
        <taxon>Portunoidea</taxon>
        <taxon>Portunidae</taxon>
        <taxon>Portuninae</taxon>
        <taxon>Portunus</taxon>
    </lineage>
</organism>
<reference evidence="2 3" key="1">
    <citation type="submission" date="2019-05" db="EMBL/GenBank/DDBJ databases">
        <title>Another draft genome of Portunus trituberculatus and its Hox gene families provides insights of decapod evolution.</title>
        <authorList>
            <person name="Jeong J.-H."/>
            <person name="Song I."/>
            <person name="Kim S."/>
            <person name="Choi T."/>
            <person name="Kim D."/>
            <person name="Ryu S."/>
            <person name="Kim W."/>
        </authorList>
    </citation>
    <scope>NUCLEOTIDE SEQUENCE [LARGE SCALE GENOMIC DNA]</scope>
    <source>
        <tissue evidence="2">Muscle</tissue>
    </source>
</reference>
<comment type="caution">
    <text evidence="2">The sequence shown here is derived from an EMBL/GenBank/DDBJ whole genome shotgun (WGS) entry which is preliminary data.</text>
</comment>
<feature type="region of interest" description="Disordered" evidence="1">
    <location>
        <begin position="42"/>
        <end position="72"/>
    </location>
</feature>
<protein>
    <submittedName>
        <fullName evidence="2">Uncharacterized protein</fullName>
    </submittedName>
</protein>
<feature type="compositionally biased region" description="Basic and acidic residues" evidence="1">
    <location>
        <begin position="42"/>
        <end position="55"/>
    </location>
</feature>
<dbReference type="AlphaFoldDB" id="A0A5B7G2R2"/>
<evidence type="ECO:0000313" key="2">
    <source>
        <dbReference type="EMBL" id="MPC50754.1"/>
    </source>
</evidence>
<accession>A0A5B7G2R2</accession>